<accession>A0A182J269</accession>
<dbReference type="InterPro" id="IPR023262">
    <property type="entry name" value="AROS"/>
</dbReference>
<proteinExistence type="predicted"/>
<name>A0A182J269_ANOAO</name>
<evidence type="ECO:0000256" key="1">
    <source>
        <dbReference type="SAM" id="MobiDB-lite"/>
    </source>
</evidence>
<evidence type="ECO:0000313" key="2">
    <source>
        <dbReference type="EnsemblMetazoa" id="AATE009953-PA.1"/>
    </source>
</evidence>
<dbReference type="AlphaFoldDB" id="A0A182J269"/>
<dbReference type="VEuPathDB" id="VectorBase:AATE009953"/>
<feature type="compositionally biased region" description="Acidic residues" evidence="1">
    <location>
        <begin position="138"/>
        <end position="157"/>
    </location>
</feature>
<sequence>MSKSLVKKAFVLADQEYSAAKTKTCLQTSADEKSTKRKASALELIPRHQQLVELVGKRGSKTEKDLIRRKEKLTVTDVRQQLANRRDHTEENVQKLLMFSATRMDEETRKKIIKRARTGRYVTRVNMSKKGKKKASSADDDNLGGDAEPDEDAPAETVFTEEDFANFAKELEKSGLL</sequence>
<protein>
    <submittedName>
        <fullName evidence="2">Uncharacterized protein</fullName>
    </submittedName>
</protein>
<dbReference type="Pfam" id="PF15684">
    <property type="entry name" value="AROS"/>
    <property type="match status" value="1"/>
</dbReference>
<feature type="region of interest" description="Disordered" evidence="1">
    <location>
        <begin position="125"/>
        <end position="157"/>
    </location>
</feature>
<dbReference type="EnsemblMetazoa" id="AATE009953-RA">
    <property type="protein sequence ID" value="AATE009953-PA.1"/>
    <property type="gene ID" value="AATE009953"/>
</dbReference>
<organism evidence="2">
    <name type="scientific">Anopheles atroparvus</name>
    <name type="common">European mosquito</name>
    <dbReference type="NCBI Taxonomy" id="41427"/>
    <lineage>
        <taxon>Eukaryota</taxon>
        <taxon>Metazoa</taxon>
        <taxon>Ecdysozoa</taxon>
        <taxon>Arthropoda</taxon>
        <taxon>Hexapoda</taxon>
        <taxon>Insecta</taxon>
        <taxon>Pterygota</taxon>
        <taxon>Neoptera</taxon>
        <taxon>Endopterygota</taxon>
        <taxon>Diptera</taxon>
        <taxon>Nematocera</taxon>
        <taxon>Culicoidea</taxon>
        <taxon>Culicidae</taxon>
        <taxon>Anophelinae</taxon>
        <taxon>Anopheles</taxon>
    </lineage>
</organism>
<reference evidence="2" key="1">
    <citation type="submission" date="2022-08" db="UniProtKB">
        <authorList>
            <consortium name="EnsemblMetazoa"/>
        </authorList>
    </citation>
    <scope>IDENTIFICATION</scope>
    <source>
        <strain evidence="2">EBRO</strain>
    </source>
</reference>